<organism evidence="1 2">
    <name type="scientific">Nitrospira moscoviensis</name>
    <dbReference type="NCBI Taxonomy" id="42253"/>
    <lineage>
        <taxon>Bacteria</taxon>
        <taxon>Pseudomonadati</taxon>
        <taxon>Nitrospirota</taxon>
        <taxon>Nitrospiria</taxon>
        <taxon>Nitrospirales</taxon>
        <taxon>Nitrospiraceae</taxon>
        <taxon>Nitrospira</taxon>
    </lineage>
</organism>
<proteinExistence type="predicted"/>
<evidence type="ECO:0000313" key="1">
    <source>
        <dbReference type="EMBL" id="ALA58810.1"/>
    </source>
</evidence>
<name>A0A0K2GCX7_NITMO</name>
<reference evidence="1 2" key="1">
    <citation type="journal article" date="2015" name="Proc. Natl. Acad. Sci. U.S.A.">
        <title>Expanded metabolic versatility of ubiquitous nitrite-oxidizing bacteria from the genus Nitrospira.</title>
        <authorList>
            <person name="Koch H."/>
            <person name="Lucker S."/>
            <person name="Albertsen M."/>
            <person name="Kitzinger K."/>
            <person name="Herbold C."/>
            <person name="Spieck E."/>
            <person name="Nielsen P.H."/>
            <person name="Wagner M."/>
            <person name="Daims H."/>
        </authorList>
    </citation>
    <scope>NUCLEOTIDE SEQUENCE [LARGE SCALE GENOMIC DNA]</scope>
    <source>
        <strain evidence="1 2">NSP M-1</strain>
    </source>
</reference>
<dbReference type="PATRIC" id="fig|42253.5.peg.2362"/>
<dbReference type="STRING" id="42253.NITMOv2_2395"/>
<dbReference type="AlphaFoldDB" id="A0A0K2GCX7"/>
<dbReference type="Proteomes" id="UP000069205">
    <property type="component" value="Chromosome"/>
</dbReference>
<evidence type="ECO:0000313" key="2">
    <source>
        <dbReference type="Proteomes" id="UP000069205"/>
    </source>
</evidence>
<keyword evidence="2" id="KW-1185">Reference proteome</keyword>
<gene>
    <name evidence="1" type="ORF">NITMOv2_2395</name>
</gene>
<dbReference type="OrthoDB" id="9788585at2"/>
<dbReference type="KEGG" id="nmv:NITMOv2_2395"/>
<sequence>MWKKNFLFRATDATPLTESENELFHDTEPAMDSAGLTLDKFLSVWVQGDGEEDKPVTFTNVYVRTATLDVRKHVGFLQPLQGRSHQIKQMLTPGQKHFLRDWLQTHAPQAWETSEDHFRELFETE</sequence>
<accession>A0A0K2GCX7</accession>
<protein>
    <submittedName>
        <fullName evidence="1">Uncharacterized protein</fullName>
    </submittedName>
</protein>
<dbReference type="EMBL" id="CP011801">
    <property type="protein sequence ID" value="ALA58810.1"/>
    <property type="molecule type" value="Genomic_DNA"/>
</dbReference>